<evidence type="ECO:0000313" key="4">
    <source>
        <dbReference type="Proteomes" id="UP000324705"/>
    </source>
</evidence>
<feature type="compositionally biased region" description="Acidic residues" evidence="1">
    <location>
        <begin position="169"/>
        <end position="185"/>
    </location>
</feature>
<reference evidence="3 4" key="1">
    <citation type="submission" date="2017-09" db="EMBL/GenBank/DDBJ databases">
        <authorList>
            <consortium name="International Durum Wheat Genome Sequencing Consortium (IDWGSC)"/>
            <person name="Milanesi L."/>
        </authorList>
    </citation>
    <scope>NUCLEOTIDE SEQUENCE [LARGE SCALE GENOMIC DNA]</scope>
    <source>
        <strain evidence="4">cv. Svevo</strain>
    </source>
</reference>
<feature type="region of interest" description="Disordered" evidence="1">
    <location>
        <begin position="1"/>
        <end position="40"/>
    </location>
</feature>
<organism evidence="3 4">
    <name type="scientific">Triticum turgidum subsp. durum</name>
    <name type="common">Durum wheat</name>
    <name type="synonym">Triticum durum</name>
    <dbReference type="NCBI Taxonomy" id="4567"/>
    <lineage>
        <taxon>Eukaryota</taxon>
        <taxon>Viridiplantae</taxon>
        <taxon>Streptophyta</taxon>
        <taxon>Embryophyta</taxon>
        <taxon>Tracheophyta</taxon>
        <taxon>Spermatophyta</taxon>
        <taxon>Magnoliopsida</taxon>
        <taxon>Liliopsida</taxon>
        <taxon>Poales</taxon>
        <taxon>Poaceae</taxon>
        <taxon>BOP clade</taxon>
        <taxon>Pooideae</taxon>
        <taxon>Triticodae</taxon>
        <taxon>Triticeae</taxon>
        <taxon>Triticinae</taxon>
        <taxon>Triticum</taxon>
    </lineage>
</organism>
<gene>
    <name evidence="3" type="ORF">TRITD_1Av1G009480</name>
</gene>
<dbReference type="Proteomes" id="UP000324705">
    <property type="component" value="Chromosome 1A"/>
</dbReference>
<protein>
    <recommendedName>
        <fullName evidence="2">DUF6598 domain-containing protein</fullName>
    </recommendedName>
</protein>
<dbReference type="EMBL" id="LT934111">
    <property type="protein sequence ID" value="VAH00987.1"/>
    <property type="molecule type" value="Genomic_DNA"/>
</dbReference>
<dbReference type="AlphaFoldDB" id="A0A9R0PYY0"/>
<dbReference type="Gramene" id="TRITD1Av1G009480.1">
    <property type="protein sequence ID" value="TRITD1Av1G009480.1"/>
    <property type="gene ID" value="TRITD1Av1G009480"/>
</dbReference>
<evidence type="ECO:0000256" key="1">
    <source>
        <dbReference type="SAM" id="MobiDB-lite"/>
    </source>
</evidence>
<name>A0A9R0PYY0_TRITD</name>
<feature type="region of interest" description="Disordered" evidence="1">
    <location>
        <begin position="169"/>
        <end position="189"/>
    </location>
</feature>
<accession>A0A9R0PYY0</accession>
<feature type="compositionally biased region" description="Acidic residues" evidence="1">
    <location>
        <begin position="92"/>
        <end position="104"/>
    </location>
</feature>
<dbReference type="InterPro" id="IPR046533">
    <property type="entry name" value="DUF6598"/>
</dbReference>
<proteinExistence type="predicted"/>
<keyword evidence="4" id="KW-1185">Reference proteome</keyword>
<dbReference type="Pfam" id="PF20241">
    <property type="entry name" value="DUF6598"/>
    <property type="match status" value="1"/>
</dbReference>
<feature type="region of interest" description="Disordered" evidence="1">
    <location>
        <begin position="77"/>
        <end position="115"/>
    </location>
</feature>
<feature type="domain" description="DUF6598" evidence="2">
    <location>
        <begin position="233"/>
        <end position="283"/>
    </location>
</feature>
<dbReference type="PANTHER" id="PTHR33065">
    <property type="entry name" value="OS07G0486400 PROTEIN"/>
    <property type="match status" value="1"/>
</dbReference>
<dbReference type="PANTHER" id="PTHR33065:SF121">
    <property type="entry name" value="DUF6598 DOMAIN-CONTAINING PROTEIN"/>
    <property type="match status" value="1"/>
</dbReference>
<evidence type="ECO:0000313" key="3">
    <source>
        <dbReference type="EMBL" id="VAH00987.1"/>
    </source>
</evidence>
<evidence type="ECO:0000259" key="2">
    <source>
        <dbReference type="Pfam" id="PF20241"/>
    </source>
</evidence>
<sequence>MASTEEQVFLESRNLSYDGAHHPDACTDWDYPEDPGDRRNGVEVAELHDQLARMSTYSDPCEVARRALDLMFPREEDSDDCWSTWSAREKGSDDDDEQGGDEGDGSTQESSDYEDDGRNCQVILAETNCPGKLYPESQAEAIDDKWVHRYSQQLTEHEKLCREIMALRDDEDDDDEEEEEKDDDAPCPVYPMRVFPDATGACVLGLKCHHRIYRTHDTSTTPSTLGKRTPSYMLQLFCMRLSSFEPLYPISVYGIFAIRDYLDKRRNYVFNRPRDDAVTIEKKVIKTSFPPEDSMLVFLSEMVD</sequence>